<keyword evidence="4" id="KW-0175">Coiled coil</keyword>
<sequence length="281" mass="30913">MAEYWKSTPKYWCKFCSVYVRDTKFERANHEATGRHQGNIQRSLRGIHREQEAEQRKKQQAKDEVARLNGIVSGASGASAAGSSTAKANDARAGGKPTFSRTGERQATLEDRKRQAAQLAAMGIAVPDQVRGELALAGEWQVVSQRVVDEDGEEVKSGLSTGVRKRKIDEEEQEHLAAAETITRKKGWGNTFKRLPGKSGEEDIEALFGGNKEDVKKEEGGDEGIKKEGEIKEEEGVKTEETHSGLQDIPTEEEAAQRTREAAAEPAAPAVVFKKRKKIAK</sequence>
<evidence type="ECO:0000256" key="1">
    <source>
        <dbReference type="ARBA" id="ARBA00022723"/>
    </source>
</evidence>
<dbReference type="GO" id="GO:0008270">
    <property type="term" value="F:zinc ion binding"/>
    <property type="evidence" value="ECO:0007669"/>
    <property type="project" value="UniProtKB-KW"/>
</dbReference>
<dbReference type="GO" id="GO:0071011">
    <property type="term" value="C:precatalytic spliceosome"/>
    <property type="evidence" value="ECO:0007669"/>
    <property type="project" value="TreeGrafter"/>
</dbReference>
<dbReference type="InterPro" id="IPR036236">
    <property type="entry name" value="Znf_C2H2_sf"/>
</dbReference>
<dbReference type="SUPFAM" id="SSF57667">
    <property type="entry name" value="beta-beta-alpha zinc fingers"/>
    <property type="match status" value="1"/>
</dbReference>
<keyword evidence="8" id="KW-1185">Reference proteome</keyword>
<feature type="region of interest" description="Disordered" evidence="5">
    <location>
        <begin position="74"/>
        <end position="107"/>
    </location>
</feature>
<dbReference type="AlphaFoldDB" id="A0A6A6JK71"/>
<dbReference type="PANTHER" id="PTHR13173">
    <property type="entry name" value="WW DOMAIN BINDING PROTEIN 4"/>
    <property type="match status" value="1"/>
</dbReference>
<evidence type="ECO:0000313" key="8">
    <source>
        <dbReference type="Proteomes" id="UP000800097"/>
    </source>
</evidence>
<gene>
    <name evidence="7" type="ORF">EI97DRAFT_418866</name>
</gene>
<protein>
    <recommendedName>
        <fullName evidence="6">U1-type domain-containing protein</fullName>
    </recommendedName>
</protein>
<dbReference type="GO" id="GO:0003723">
    <property type="term" value="F:RNA binding"/>
    <property type="evidence" value="ECO:0007669"/>
    <property type="project" value="TreeGrafter"/>
</dbReference>
<dbReference type="SMART" id="SM00451">
    <property type="entry name" value="ZnF_U1"/>
    <property type="match status" value="1"/>
</dbReference>
<dbReference type="GO" id="GO:0000398">
    <property type="term" value="P:mRNA splicing, via spliceosome"/>
    <property type="evidence" value="ECO:0007669"/>
    <property type="project" value="InterPro"/>
</dbReference>
<dbReference type="InterPro" id="IPR013085">
    <property type="entry name" value="U1-CZ_Znf_C2H2"/>
</dbReference>
<accession>A0A6A6JK71</accession>
<dbReference type="InterPro" id="IPR003604">
    <property type="entry name" value="Matrin/U1-like-C_Znf_C2H2"/>
</dbReference>
<evidence type="ECO:0000259" key="6">
    <source>
        <dbReference type="SMART" id="SM00451"/>
    </source>
</evidence>
<feature type="compositionally biased region" description="Basic and acidic residues" evidence="5">
    <location>
        <begin position="211"/>
        <end position="243"/>
    </location>
</feature>
<dbReference type="Proteomes" id="UP000800097">
    <property type="component" value="Unassembled WGS sequence"/>
</dbReference>
<feature type="coiled-coil region" evidence="4">
    <location>
        <begin position="44"/>
        <end position="71"/>
    </location>
</feature>
<dbReference type="RefSeq" id="XP_033653635.1">
    <property type="nucleotide sequence ID" value="XM_033796967.1"/>
</dbReference>
<keyword evidence="2" id="KW-0863">Zinc-finger</keyword>
<proteinExistence type="predicted"/>
<dbReference type="GeneID" id="54550142"/>
<evidence type="ECO:0000256" key="3">
    <source>
        <dbReference type="ARBA" id="ARBA00022833"/>
    </source>
</evidence>
<feature type="region of interest" description="Disordered" evidence="5">
    <location>
        <begin position="189"/>
        <end position="281"/>
    </location>
</feature>
<keyword evidence="1" id="KW-0479">Metal-binding</keyword>
<dbReference type="PANTHER" id="PTHR13173:SF10">
    <property type="entry name" value="WW DOMAIN-BINDING PROTEIN 4"/>
    <property type="match status" value="1"/>
</dbReference>
<dbReference type="EMBL" id="ML986494">
    <property type="protein sequence ID" value="KAF2276096.1"/>
    <property type="molecule type" value="Genomic_DNA"/>
</dbReference>
<dbReference type="OrthoDB" id="191651at2759"/>
<keyword evidence="3" id="KW-0862">Zinc</keyword>
<reference evidence="7" key="1">
    <citation type="journal article" date="2020" name="Stud. Mycol.">
        <title>101 Dothideomycetes genomes: a test case for predicting lifestyles and emergence of pathogens.</title>
        <authorList>
            <person name="Haridas S."/>
            <person name="Albert R."/>
            <person name="Binder M."/>
            <person name="Bloem J."/>
            <person name="Labutti K."/>
            <person name="Salamov A."/>
            <person name="Andreopoulos B."/>
            <person name="Baker S."/>
            <person name="Barry K."/>
            <person name="Bills G."/>
            <person name="Bluhm B."/>
            <person name="Cannon C."/>
            <person name="Castanera R."/>
            <person name="Culley D."/>
            <person name="Daum C."/>
            <person name="Ezra D."/>
            <person name="Gonzalez J."/>
            <person name="Henrissat B."/>
            <person name="Kuo A."/>
            <person name="Liang C."/>
            <person name="Lipzen A."/>
            <person name="Lutzoni F."/>
            <person name="Magnuson J."/>
            <person name="Mondo S."/>
            <person name="Nolan M."/>
            <person name="Ohm R."/>
            <person name="Pangilinan J."/>
            <person name="Park H.-J."/>
            <person name="Ramirez L."/>
            <person name="Alfaro M."/>
            <person name="Sun H."/>
            <person name="Tritt A."/>
            <person name="Yoshinaga Y."/>
            <person name="Zwiers L.-H."/>
            <person name="Turgeon B."/>
            <person name="Goodwin S."/>
            <person name="Spatafora J."/>
            <person name="Crous P."/>
            <person name="Grigoriev I."/>
        </authorList>
    </citation>
    <scope>NUCLEOTIDE SEQUENCE</scope>
    <source>
        <strain evidence="7">CBS 379.55</strain>
    </source>
</reference>
<organism evidence="7 8">
    <name type="scientific">Westerdykella ornata</name>
    <dbReference type="NCBI Taxonomy" id="318751"/>
    <lineage>
        <taxon>Eukaryota</taxon>
        <taxon>Fungi</taxon>
        <taxon>Dikarya</taxon>
        <taxon>Ascomycota</taxon>
        <taxon>Pezizomycotina</taxon>
        <taxon>Dothideomycetes</taxon>
        <taxon>Pleosporomycetidae</taxon>
        <taxon>Pleosporales</taxon>
        <taxon>Sporormiaceae</taxon>
        <taxon>Westerdykella</taxon>
    </lineage>
</organism>
<name>A0A6A6JK71_WESOR</name>
<evidence type="ECO:0000256" key="4">
    <source>
        <dbReference type="SAM" id="Coils"/>
    </source>
</evidence>
<dbReference type="Gene3D" id="3.30.160.60">
    <property type="entry name" value="Classic Zinc Finger"/>
    <property type="match status" value="1"/>
</dbReference>
<evidence type="ECO:0000313" key="7">
    <source>
        <dbReference type="EMBL" id="KAF2276096.1"/>
    </source>
</evidence>
<dbReference type="InterPro" id="IPR040023">
    <property type="entry name" value="WBP4"/>
</dbReference>
<feature type="domain" description="U1-type" evidence="6">
    <location>
        <begin position="8"/>
        <end position="43"/>
    </location>
</feature>
<evidence type="ECO:0000256" key="5">
    <source>
        <dbReference type="SAM" id="MobiDB-lite"/>
    </source>
</evidence>
<dbReference type="Pfam" id="PF06220">
    <property type="entry name" value="zf-U1"/>
    <property type="match status" value="1"/>
</dbReference>
<feature type="compositionally biased region" description="Low complexity" evidence="5">
    <location>
        <begin position="74"/>
        <end position="86"/>
    </location>
</feature>
<evidence type="ECO:0000256" key="2">
    <source>
        <dbReference type="ARBA" id="ARBA00022771"/>
    </source>
</evidence>